<dbReference type="Proteomes" id="UP000625527">
    <property type="component" value="Unassembled WGS sequence"/>
</dbReference>
<dbReference type="CDD" id="cd05150">
    <property type="entry name" value="APH"/>
    <property type="match status" value="1"/>
</dbReference>
<evidence type="ECO:0000256" key="4">
    <source>
        <dbReference type="ARBA" id="ARBA00022777"/>
    </source>
</evidence>
<reference evidence="8 9" key="1">
    <citation type="submission" date="2020-10" db="EMBL/GenBank/DDBJ databases">
        <title>Myceligenerans pegani sp. nov., an endophytic actinomycete isolated from Peganum harmala L. in Xinjiang, China.</title>
        <authorList>
            <person name="Xin L."/>
        </authorList>
    </citation>
    <scope>NUCLEOTIDE SEQUENCE [LARGE SCALE GENOMIC DNA]</scope>
    <source>
        <strain evidence="8 9">TRM65318</strain>
    </source>
</reference>
<evidence type="ECO:0000256" key="2">
    <source>
        <dbReference type="ARBA" id="ARBA00022679"/>
    </source>
</evidence>
<sequence length="275" mass="30269">MVVRGVHPAPVEIPDAVHALAGWYVGWGSVTPVWRNDLGGLTFRLEDAPLLHGPAPRPRPARYLKWVPADSPCPDPFAEAGRLAWARRFAAVPRVLDVGRGDDGAWLLTEELPGTSAIDPRWREHPRAAARAIGEGLRLLHDAAPVADCPFTWAPVARTSALPPEVRAAVGPPPPVDRRVVCHGDACVPNTLLHDDGTFAAHVDLGDLGVADRWSDLAVASRSIARRFQDPRLPAEFFAAYGVTPDPERIDYYRRLWDVVERHRKRLRQQPRGAA</sequence>
<evidence type="ECO:0000259" key="7">
    <source>
        <dbReference type="Pfam" id="PF01636"/>
    </source>
</evidence>
<comment type="caution">
    <text evidence="8">The sequence shown here is derived from an EMBL/GenBank/DDBJ whole genome shotgun (WGS) entry which is preliminary data.</text>
</comment>
<protein>
    <submittedName>
        <fullName evidence="8">Aminoglycoside 3'-phosphotransferase</fullName>
    </submittedName>
</protein>
<evidence type="ECO:0000256" key="6">
    <source>
        <dbReference type="ARBA" id="ARBA00023251"/>
    </source>
</evidence>
<comment type="similarity">
    <text evidence="1">Belongs to the aminoglycoside phosphotransferase family.</text>
</comment>
<proteinExistence type="inferred from homology"/>
<dbReference type="Gene3D" id="3.30.200.20">
    <property type="entry name" value="Phosphorylase Kinase, domain 1"/>
    <property type="match status" value="1"/>
</dbReference>
<evidence type="ECO:0000256" key="3">
    <source>
        <dbReference type="ARBA" id="ARBA00022741"/>
    </source>
</evidence>
<keyword evidence="5" id="KW-0067">ATP-binding</keyword>
<dbReference type="InterPro" id="IPR024165">
    <property type="entry name" value="Kan/Strep_kinase"/>
</dbReference>
<accession>A0ABR9N301</accession>
<gene>
    <name evidence="8" type="ORF">IHE71_20235</name>
</gene>
<dbReference type="InterPro" id="IPR002575">
    <property type="entry name" value="Aminoglycoside_PTrfase"/>
</dbReference>
<organism evidence="8 9">
    <name type="scientific">Myceligenerans pegani</name>
    <dbReference type="NCBI Taxonomy" id="2776917"/>
    <lineage>
        <taxon>Bacteria</taxon>
        <taxon>Bacillati</taxon>
        <taxon>Actinomycetota</taxon>
        <taxon>Actinomycetes</taxon>
        <taxon>Micrococcales</taxon>
        <taxon>Promicromonosporaceae</taxon>
        <taxon>Myceligenerans</taxon>
    </lineage>
</organism>
<feature type="domain" description="Aminoglycoside phosphotransferase" evidence="7">
    <location>
        <begin position="78"/>
        <end position="251"/>
    </location>
</feature>
<keyword evidence="3" id="KW-0547">Nucleotide-binding</keyword>
<dbReference type="SUPFAM" id="SSF56112">
    <property type="entry name" value="Protein kinase-like (PK-like)"/>
    <property type="match status" value="1"/>
</dbReference>
<dbReference type="Gene3D" id="3.90.1200.10">
    <property type="match status" value="1"/>
</dbReference>
<dbReference type="Pfam" id="PF01636">
    <property type="entry name" value="APH"/>
    <property type="match status" value="1"/>
</dbReference>
<keyword evidence="2" id="KW-0808">Transferase</keyword>
<dbReference type="EMBL" id="JADAQT010000107">
    <property type="protein sequence ID" value="MBE1878025.1"/>
    <property type="molecule type" value="Genomic_DNA"/>
</dbReference>
<name>A0ABR9N301_9MICO</name>
<keyword evidence="4" id="KW-0418">Kinase</keyword>
<keyword evidence="9" id="KW-1185">Reference proteome</keyword>
<evidence type="ECO:0000313" key="8">
    <source>
        <dbReference type="EMBL" id="MBE1878025.1"/>
    </source>
</evidence>
<evidence type="ECO:0000256" key="5">
    <source>
        <dbReference type="ARBA" id="ARBA00022840"/>
    </source>
</evidence>
<keyword evidence="6" id="KW-0046">Antibiotic resistance</keyword>
<evidence type="ECO:0000313" key="9">
    <source>
        <dbReference type="Proteomes" id="UP000625527"/>
    </source>
</evidence>
<dbReference type="InterPro" id="IPR011009">
    <property type="entry name" value="Kinase-like_dom_sf"/>
</dbReference>
<evidence type="ECO:0000256" key="1">
    <source>
        <dbReference type="ARBA" id="ARBA00006219"/>
    </source>
</evidence>
<dbReference type="RefSeq" id="WP_192864676.1">
    <property type="nucleotide sequence ID" value="NZ_JADAQT010000107.1"/>
</dbReference>